<dbReference type="Proteomes" id="UP000235916">
    <property type="component" value="Unassembled WGS sequence"/>
</dbReference>
<sequence length="149" mass="15527">MDIVRASSDGFTLVELLIGILIIGVLAAVAVPIYRDYVDRARISEAVTMVQPVFLAASEMCVINALGSATSAQLGTDAPAVFATEKVVASISTTDVSNDGLLVTVVFKSFGGVSAGSTLVYKGVCTNRSMNWSVDPTSTLPTKLLPKQA</sequence>
<organism evidence="4 5">
    <name type="scientific">Kinneretia aquatilis</name>
    <dbReference type="NCBI Taxonomy" id="2070761"/>
    <lineage>
        <taxon>Bacteria</taxon>
        <taxon>Pseudomonadati</taxon>
        <taxon>Pseudomonadota</taxon>
        <taxon>Betaproteobacteria</taxon>
        <taxon>Burkholderiales</taxon>
        <taxon>Sphaerotilaceae</taxon>
        <taxon>Roseateles</taxon>
    </lineage>
</organism>
<feature type="transmembrane region" description="Helical" evidence="3">
    <location>
        <begin position="12"/>
        <end position="34"/>
    </location>
</feature>
<dbReference type="AlphaFoldDB" id="A0A2N8KZ70"/>
<evidence type="ECO:0000313" key="5">
    <source>
        <dbReference type="Proteomes" id="UP000235916"/>
    </source>
</evidence>
<dbReference type="Pfam" id="PF07963">
    <property type="entry name" value="N_methyl"/>
    <property type="match status" value="1"/>
</dbReference>
<keyword evidence="3" id="KW-0812">Transmembrane</keyword>
<keyword evidence="5" id="KW-1185">Reference proteome</keyword>
<keyword evidence="3" id="KW-1133">Transmembrane helix</keyword>
<keyword evidence="3" id="KW-0472">Membrane</keyword>
<dbReference type="EMBL" id="POSP01000003">
    <property type="protein sequence ID" value="PND38749.1"/>
    <property type="molecule type" value="Genomic_DNA"/>
</dbReference>
<name>A0A2N8KZ70_9BURK</name>
<dbReference type="RefSeq" id="WP_102768667.1">
    <property type="nucleotide sequence ID" value="NZ_POSP01000003.1"/>
</dbReference>
<dbReference type="InterPro" id="IPR012902">
    <property type="entry name" value="N_methyl_site"/>
</dbReference>
<dbReference type="NCBIfam" id="TIGR02532">
    <property type="entry name" value="IV_pilin_GFxxxE"/>
    <property type="match status" value="1"/>
</dbReference>
<protein>
    <recommendedName>
        <fullName evidence="6">Prepilin-type cleavage/methylation domain-containing protein</fullName>
    </recommendedName>
</protein>
<dbReference type="GO" id="GO:0009289">
    <property type="term" value="C:pilus"/>
    <property type="evidence" value="ECO:0007669"/>
    <property type="project" value="InterPro"/>
</dbReference>
<reference evidence="4 5" key="1">
    <citation type="submission" date="2018-01" db="EMBL/GenBank/DDBJ databases">
        <title>Draft genome sequence of Paucibacter aquatile CR182 isolated from freshwater of the Nakdong River.</title>
        <authorList>
            <person name="Choi A."/>
            <person name="Chung E.J."/>
        </authorList>
    </citation>
    <scope>NUCLEOTIDE SEQUENCE [LARGE SCALE GENOMIC DNA]</scope>
    <source>
        <strain evidence="4 5">CR182</strain>
    </source>
</reference>
<accession>A0A2N8KZ70</accession>
<evidence type="ECO:0000313" key="4">
    <source>
        <dbReference type="EMBL" id="PND38749.1"/>
    </source>
</evidence>
<dbReference type="InterPro" id="IPR001082">
    <property type="entry name" value="Pilin"/>
</dbReference>
<evidence type="ECO:0000256" key="2">
    <source>
        <dbReference type="ARBA" id="ARBA00022481"/>
    </source>
</evidence>
<gene>
    <name evidence="4" type="ORF">C1O66_15280</name>
</gene>
<proteinExistence type="inferred from homology"/>
<dbReference type="SUPFAM" id="SSF54523">
    <property type="entry name" value="Pili subunits"/>
    <property type="match status" value="1"/>
</dbReference>
<dbReference type="InterPro" id="IPR045584">
    <property type="entry name" value="Pilin-like"/>
</dbReference>
<comment type="similarity">
    <text evidence="1">Belongs to the N-Me-Phe pilin family.</text>
</comment>
<evidence type="ECO:0008006" key="6">
    <source>
        <dbReference type="Google" id="ProtNLM"/>
    </source>
</evidence>
<evidence type="ECO:0000256" key="1">
    <source>
        <dbReference type="ARBA" id="ARBA00005233"/>
    </source>
</evidence>
<keyword evidence="2" id="KW-0488">Methylation</keyword>
<evidence type="ECO:0000256" key="3">
    <source>
        <dbReference type="SAM" id="Phobius"/>
    </source>
</evidence>
<dbReference type="GO" id="GO:0007155">
    <property type="term" value="P:cell adhesion"/>
    <property type="evidence" value="ECO:0007669"/>
    <property type="project" value="InterPro"/>
</dbReference>
<dbReference type="Gene3D" id="3.30.700.10">
    <property type="entry name" value="Glycoprotein, Type 4 Pilin"/>
    <property type="match status" value="1"/>
</dbReference>
<dbReference type="Pfam" id="PF00114">
    <property type="entry name" value="Pilin"/>
    <property type="match status" value="1"/>
</dbReference>
<comment type="caution">
    <text evidence="4">The sequence shown here is derived from an EMBL/GenBank/DDBJ whole genome shotgun (WGS) entry which is preliminary data.</text>
</comment>